<evidence type="ECO:0000256" key="1">
    <source>
        <dbReference type="SAM" id="Phobius"/>
    </source>
</evidence>
<feature type="transmembrane region" description="Helical" evidence="1">
    <location>
        <begin position="237"/>
        <end position="254"/>
    </location>
</feature>
<feature type="transmembrane region" description="Helical" evidence="1">
    <location>
        <begin position="208"/>
        <end position="225"/>
    </location>
</feature>
<protein>
    <recommendedName>
        <fullName evidence="4">ZIP Zinc transporter</fullName>
    </recommendedName>
</protein>
<feature type="transmembrane region" description="Helical" evidence="1">
    <location>
        <begin position="16"/>
        <end position="36"/>
    </location>
</feature>
<sequence length="255" mass="27298">MVAGVALSCPREKAPMSLSVAALLIAACLAAIHIFVSQMRVLSGVPRSRWLSAAGGAAVAYIFLHLLPDLAAAHRRAGVDSETLYFVIALVGLVAFYGVERRVRLARGSSGESSTGADEKAGGVFWLHVGSLTLYNLIIGYLLLHREEAGLASLLLYGGAMGLHFLSNDYGMQLDHPRVYNSTARWILAAAILLGWLAGWMLEVPRTIVDGLFAFLAGGVVLNVMKEELPEERKSRFDAFLLGVMGYGALLLALG</sequence>
<comment type="caution">
    <text evidence="2">The sequence shown here is derived from an EMBL/GenBank/DDBJ whole genome shotgun (WGS) entry which is preliminary data.</text>
</comment>
<accession>A0ABS9W3K7</accession>
<evidence type="ECO:0000313" key="3">
    <source>
        <dbReference type="Proteomes" id="UP001201985"/>
    </source>
</evidence>
<feature type="transmembrane region" description="Helical" evidence="1">
    <location>
        <begin position="48"/>
        <end position="67"/>
    </location>
</feature>
<dbReference type="EMBL" id="JALBUU010000004">
    <property type="protein sequence ID" value="MCI0753876.1"/>
    <property type="molecule type" value="Genomic_DNA"/>
</dbReference>
<feature type="transmembrane region" description="Helical" evidence="1">
    <location>
        <begin position="83"/>
        <end position="100"/>
    </location>
</feature>
<keyword evidence="1" id="KW-0812">Transmembrane</keyword>
<feature type="transmembrane region" description="Helical" evidence="1">
    <location>
        <begin position="121"/>
        <end position="143"/>
    </location>
</feature>
<evidence type="ECO:0000313" key="2">
    <source>
        <dbReference type="EMBL" id="MCI0753876.1"/>
    </source>
</evidence>
<keyword evidence="1" id="KW-0472">Membrane</keyword>
<feature type="transmembrane region" description="Helical" evidence="1">
    <location>
        <begin position="186"/>
        <end position="202"/>
    </location>
</feature>
<reference evidence="2 3" key="1">
    <citation type="submission" date="2022-03" db="EMBL/GenBank/DDBJ databases">
        <title>Complete genome analysis of Roseomonas KG 17.1 : a prolific producer of plant growth promoters.</title>
        <authorList>
            <person name="Saadouli I."/>
            <person name="Najjari A."/>
            <person name="Mosbah A."/>
            <person name="Ouzari H.I."/>
        </authorList>
    </citation>
    <scope>NUCLEOTIDE SEQUENCE [LARGE SCALE GENOMIC DNA]</scope>
    <source>
        <strain evidence="2 3">KG17-1</strain>
    </source>
</reference>
<dbReference type="Proteomes" id="UP001201985">
    <property type="component" value="Unassembled WGS sequence"/>
</dbReference>
<organism evidence="2 3">
    <name type="scientific">Teichococcus vastitatis</name>
    <dbReference type="NCBI Taxonomy" id="2307076"/>
    <lineage>
        <taxon>Bacteria</taxon>
        <taxon>Pseudomonadati</taxon>
        <taxon>Pseudomonadota</taxon>
        <taxon>Alphaproteobacteria</taxon>
        <taxon>Acetobacterales</taxon>
        <taxon>Roseomonadaceae</taxon>
        <taxon>Roseomonas</taxon>
    </lineage>
</organism>
<dbReference type="RefSeq" id="WP_241792842.1">
    <property type="nucleotide sequence ID" value="NZ_JALBUU010000004.1"/>
</dbReference>
<gene>
    <name evidence="2" type="ORF">MON41_08900</name>
</gene>
<keyword evidence="1" id="KW-1133">Transmembrane helix</keyword>
<name>A0ABS9W3K7_9PROT</name>
<feature type="transmembrane region" description="Helical" evidence="1">
    <location>
        <begin position="149"/>
        <end position="166"/>
    </location>
</feature>
<evidence type="ECO:0008006" key="4">
    <source>
        <dbReference type="Google" id="ProtNLM"/>
    </source>
</evidence>
<keyword evidence="3" id="KW-1185">Reference proteome</keyword>
<proteinExistence type="predicted"/>